<keyword evidence="1" id="KW-0812">Transmembrane</keyword>
<keyword evidence="3" id="KW-1185">Reference proteome</keyword>
<evidence type="ECO:0000313" key="3">
    <source>
        <dbReference type="Proteomes" id="UP000190961"/>
    </source>
</evidence>
<evidence type="ECO:0000313" key="2">
    <source>
        <dbReference type="EMBL" id="SKC77740.1"/>
    </source>
</evidence>
<keyword evidence="1" id="KW-1133">Transmembrane helix</keyword>
<organism evidence="2 3">
    <name type="scientific">Ohtaekwangia koreensis</name>
    <dbReference type="NCBI Taxonomy" id="688867"/>
    <lineage>
        <taxon>Bacteria</taxon>
        <taxon>Pseudomonadati</taxon>
        <taxon>Bacteroidota</taxon>
        <taxon>Cytophagia</taxon>
        <taxon>Cytophagales</taxon>
        <taxon>Fulvivirgaceae</taxon>
        <taxon>Ohtaekwangia</taxon>
    </lineage>
</organism>
<dbReference type="EMBL" id="FUZU01000002">
    <property type="protein sequence ID" value="SKC77740.1"/>
    <property type="molecule type" value="Genomic_DNA"/>
</dbReference>
<proteinExistence type="predicted"/>
<sequence length="183" mass="20575">MNIKTTGIVLAVSITCFTLAYIVVTIKNKVSEKFALVDSVMMSDTLKTILRHSSHAIKKSMLLTNPESHYVGVQQTDSMNFVCNLDIYTIDSTSFHYTLNFQNESENFKTIEGIAQYKSASDKNYIMLNAQSDVYIPADIFIDRNHTLTIEISRTNHLAGTIARVRKTDGASNKALTPTMFYK</sequence>
<protein>
    <submittedName>
        <fullName evidence="2">Uncharacterized protein</fullName>
    </submittedName>
</protein>
<dbReference type="STRING" id="688867.SAMN05660236_3629"/>
<accession>A0A1T5LP60</accession>
<dbReference type="Proteomes" id="UP000190961">
    <property type="component" value="Unassembled WGS sequence"/>
</dbReference>
<keyword evidence="1" id="KW-0472">Membrane</keyword>
<name>A0A1T5LP60_9BACT</name>
<reference evidence="2 3" key="1">
    <citation type="submission" date="2017-02" db="EMBL/GenBank/DDBJ databases">
        <authorList>
            <person name="Peterson S.W."/>
        </authorList>
    </citation>
    <scope>NUCLEOTIDE SEQUENCE [LARGE SCALE GENOMIC DNA]</scope>
    <source>
        <strain evidence="2 3">DSM 25262</strain>
    </source>
</reference>
<evidence type="ECO:0000256" key="1">
    <source>
        <dbReference type="SAM" id="Phobius"/>
    </source>
</evidence>
<dbReference type="RefSeq" id="WP_079688137.1">
    <property type="nucleotide sequence ID" value="NZ_FUZU01000002.1"/>
</dbReference>
<dbReference type="AlphaFoldDB" id="A0A1T5LP60"/>
<gene>
    <name evidence="2" type="ORF">SAMN05660236_3629</name>
</gene>
<feature type="transmembrane region" description="Helical" evidence="1">
    <location>
        <begin position="6"/>
        <end position="24"/>
    </location>
</feature>